<feature type="region of interest" description="Disordered" evidence="1">
    <location>
        <begin position="1"/>
        <end position="36"/>
    </location>
</feature>
<dbReference type="AlphaFoldDB" id="A0A9I9CX99"/>
<dbReference type="Gramene" id="MELO3C009786.2.1">
    <property type="protein sequence ID" value="MELO3C009786.2.1"/>
    <property type="gene ID" value="MELO3C009786.2"/>
</dbReference>
<name>A0A9I9CX99_CUCME</name>
<evidence type="ECO:0000256" key="1">
    <source>
        <dbReference type="SAM" id="MobiDB-lite"/>
    </source>
</evidence>
<accession>A0A9I9CX99</accession>
<sequence length="117" mass="13464">MVTKRKTKRRRSKGRRGRRKKKKRRRKKPKQKQKKMVAKAAMAIATTVAVGATNKTSDETQELCMDEGCKSHENNENVYIFQMLSNFDLCSSVLPLEILVLNDALTEIKLQLHCCVK</sequence>
<organism evidence="2">
    <name type="scientific">Cucumis melo</name>
    <name type="common">Muskmelon</name>
    <dbReference type="NCBI Taxonomy" id="3656"/>
    <lineage>
        <taxon>Eukaryota</taxon>
        <taxon>Viridiplantae</taxon>
        <taxon>Streptophyta</taxon>
        <taxon>Embryophyta</taxon>
        <taxon>Tracheophyta</taxon>
        <taxon>Spermatophyta</taxon>
        <taxon>Magnoliopsida</taxon>
        <taxon>eudicotyledons</taxon>
        <taxon>Gunneridae</taxon>
        <taxon>Pentapetalae</taxon>
        <taxon>rosids</taxon>
        <taxon>fabids</taxon>
        <taxon>Cucurbitales</taxon>
        <taxon>Cucurbitaceae</taxon>
        <taxon>Benincaseae</taxon>
        <taxon>Cucumis</taxon>
    </lineage>
</organism>
<protein>
    <submittedName>
        <fullName evidence="2">Uncharacterized protein</fullName>
    </submittedName>
</protein>
<dbReference type="EnsemblPlants" id="MELO3C009786.2.1">
    <property type="protein sequence ID" value="MELO3C009786.2.1"/>
    <property type="gene ID" value="MELO3C009786.2"/>
</dbReference>
<evidence type="ECO:0000313" key="2">
    <source>
        <dbReference type="EnsemblPlants" id="MELO3C009786.2.1"/>
    </source>
</evidence>
<proteinExistence type="predicted"/>
<reference evidence="2" key="1">
    <citation type="submission" date="2023-03" db="UniProtKB">
        <authorList>
            <consortium name="EnsemblPlants"/>
        </authorList>
    </citation>
    <scope>IDENTIFICATION</scope>
</reference>